<dbReference type="FunFam" id="3.90.640.10:FF:000003">
    <property type="entry name" value="Molecular chaperone DnaK"/>
    <property type="match status" value="1"/>
</dbReference>
<dbReference type="CDD" id="cd24028">
    <property type="entry name" value="ASKHA_NBD_HSP70_HSPA1-like"/>
    <property type="match status" value="1"/>
</dbReference>
<evidence type="ECO:0000256" key="3">
    <source>
        <dbReference type="ARBA" id="ARBA00022840"/>
    </source>
</evidence>
<reference evidence="5" key="1">
    <citation type="submission" date="2021-06" db="EMBL/GenBank/DDBJ databases">
        <authorList>
            <person name="Hodson N. C."/>
            <person name="Mongue J. A."/>
            <person name="Jaron S. K."/>
        </authorList>
    </citation>
    <scope>NUCLEOTIDE SEQUENCE</scope>
</reference>
<organism evidence="5 6">
    <name type="scientific">Allacma fusca</name>
    <dbReference type="NCBI Taxonomy" id="39272"/>
    <lineage>
        <taxon>Eukaryota</taxon>
        <taxon>Metazoa</taxon>
        <taxon>Ecdysozoa</taxon>
        <taxon>Arthropoda</taxon>
        <taxon>Hexapoda</taxon>
        <taxon>Collembola</taxon>
        <taxon>Symphypleona</taxon>
        <taxon>Sminthuridae</taxon>
        <taxon>Allacma</taxon>
    </lineage>
</organism>
<dbReference type="InterPro" id="IPR013126">
    <property type="entry name" value="Hsp_70_fam"/>
</dbReference>
<evidence type="ECO:0000256" key="4">
    <source>
        <dbReference type="RuleBase" id="RU003322"/>
    </source>
</evidence>
<dbReference type="PROSITE" id="PS01036">
    <property type="entry name" value="HSP70_3"/>
    <property type="match status" value="1"/>
</dbReference>
<dbReference type="Pfam" id="PF00012">
    <property type="entry name" value="HSP70"/>
    <property type="match status" value="1"/>
</dbReference>
<sequence>MLDLQQQAIKLYIETTNNGEVAIIQNELGELTTPSHLHLDSQGFPVVGKAAKTQSNLDPTTILYDVKRLIGRRFADPVVQNDIKLWPFQVVNDCGNPKLKVKDKLYHPEEISAKILAHLKLQAENYLRNPVTKAVITVPAYFNNGQRQATKDAGEIAGLEVLRIVNEPTAAAIAYYCSRQTITNQKVLIFDLGGGTFDVAILSIQDGNIDIVAVGGDTHLGGEDIDWNIVNYCVEKFGNEHSINLYDGKSSGDEMKKRKTLKILRRLKNTCEEHKINLTSAKKVTVSMDAAHGELDLNVEVTREIFNTLNKKIFDKCIQIVDQTLKEAGLTEAEIDDVILVGGSSRIPKIQEMVKNYFGGRKPSLNLKGDLAVANGAAILAGILSPGDRLPTNVNPKLNLIQDVVPLSIGVTAFLPDSERRQFFPIIKKNLHVPCSQVKKFETRTDNQRIVVRIFEGEDKDPDSNFFLGEFEASHLPVNSLKGEPYWVHMDVNKEGILEVAISYRSSSARDTVKMEAKKGRLGREELQRLKLELKNALMLRTVPRILSRIVLSWSRICFRLLTILMYTLQRNTS</sequence>
<dbReference type="AlphaFoldDB" id="A0A8J2Q4T2"/>
<evidence type="ECO:0000256" key="1">
    <source>
        <dbReference type="ARBA" id="ARBA00007381"/>
    </source>
</evidence>
<name>A0A8J2Q4T2_9HEXA</name>
<dbReference type="GO" id="GO:0006950">
    <property type="term" value="P:response to stress"/>
    <property type="evidence" value="ECO:0007669"/>
    <property type="project" value="UniProtKB-ARBA"/>
</dbReference>
<dbReference type="Proteomes" id="UP000708208">
    <property type="component" value="Unassembled WGS sequence"/>
</dbReference>
<keyword evidence="3 4" id="KW-0067">ATP-binding</keyword>
<dbReference type="GO" id="GO:0005524">
    <property type="term" value="F:ATP binding"/>
    <property type="evidence" value="ECO:0007669"/>
    <property type="project" value="UniProtKB-KW"/>
</dbReference>
<keyword evidence="2 4" id="KW-0547">Nucleotide-binding</keyword>
<comment type="similarity">
    <text evidence="1 4">Belongs to the heat shock protein 70 family.</text>
</comment>
<dbReference type="FunFam" id="3.30.30.30:FF:000001">
    <property type="entry name" value="heat shock 70 kDa protein-like"/>
    <property type="match status" value="1"/>
</dbReference>
<evidence type="ECO:0000313" key="5">
    <source>
        <dbReference type="EMBL" id="CAG7833701.1"/>
    </source>
</evidence>
<evidence type="ECO:0000256" key="2">
    <source>
        <dbReference type="ARBA" id="ARBA00022741"/>
    </source>
</evidence>
<gene>
    <name evidence="5" type="ORF">AFUS01_LOCUS43294</name>
</gene>
<evidence type="ECO:0000313" key="6">
    <source>
        <dbReference type="Proteomes" id="UP000708208"/>
    </source>
</evidence>
<comment type="caution">
    <text evidence="5">The sequence shown here is derived from an EMBL/GenBank/DDBJ whole genome shotgun (WGS) entry which is preliminary data.</text>
</comment>
<dbReference type="EMBL" id="CAJVCH010569984">
    <property type="protein sequence ID" value="CAG7833701.1"/>
    <property type="molecule type" value="Genomic_DNA"/>
</dbReference>
<dbReference type="PANTHER" id="PTHR19375">
    <property type="entry name" value="HEAT SHOCK PROTEIN 70KDA"/>
    <property type="match status" value="1"/>
</dbReference>
<proteinExistence type="inferred from homology"/>
<accession>A0A8J2Q4T2</accession>
<dbReference type="OrthoDB" id="6685209at2759"/>
<dbReference type="InterPro" id="IPR018181">
    <property type="entry name" value="Heat_shock_70_CS"/>
</dbReference>
<protein>
    <recommendedName>
        <fullName evidence="7">Heat shock protein 70</fullName>
    </recommendedName>
</protein>
<evidence type="ECO:0008006" key="7">
    <source>
        <dbReference type="Google" id="ProtNLM"/>
    </source>
</evidence>
<dbReference type="GO" id="GO:0140662">
    <property type="term" value="F:ATP-dependent protein folding chaperone"/>
    <property type="evidence" value="ECO:0007669"/>
    <property type="project" value="InterPro"/>
</dbReference>
<keyword evidence="6" id="KW-1185">Reference proteome</keyword>